<organism evidence="5 6">
    <name type="scientific">Gluconacetobacter entanii</name>
    <dbReference type="NCBI Taxonomy" id="108528"/>
    <lineage>
        <taxon>Bacteria</taxon>
        <taxon>Pseudomonadati</taxon>
        <taxon>Pseudomonadota</taxon>
        <taxon>Alphaproteobacteria</taxon>
        <taxon>Acetobacterales</taxon>
        <taxon>Acetobacteraceae</taxon>
        <taxon>Gluconacetobacter</taxon>
    </lineage>
</organism>
<keyword evidence="6" id="KW-1185">Reference proteome</keyword>
<evidence type="ECO:0000313" key="5">
    <source>
        <dbReference type="EMBL" id="MCW4590876.1"/>
    </source>
</evidence>
<dbReference type="RefSeq" id="WP_171791404.1">
    <property type="nucleotide sequence ID" value="NZ_JABJWD010000094.1"/>
</dbReference>
<dbReference type="SUPFAM" id="SSF53167">
    <property type="entry name" value="Purine and uridine phosphorylases"/>
    <property type="match status" value="1"/>
</dbReference>
<dbReference type="Proteomes" id="UP001526337">
    <property type="component" value="Unassembled WGS sequence"/>
</dbReference>
<evidence type="ECO:0000313" key="6">
    <source>
        <dbReference type="Proteomes" id="UP001526337"/>
    </source>
</evidence>
<reference evidence="5 6" key="1">
    <citation type="submission" date="2022-07" db="EMBL/GenBank/DDBJ databases">
        <title>Genome stability of Gluconacetobacter entanii AV429.</title>
        <authorList>
            <person name="Trcek J."/>
            <person name="Cepec E."/>
        </authorList>
    </citation>
    <scope>NUCLEOTIDE SEQUENCE [LARGE SCALE GENOMIC DNA]</scope>
    <source>
        <strain evidence="5 6">AV429_2022</strain>
    </source>
</reference>
<dbReference type="PANTHER" id="PTHR43691:SF11">
    <property type="entry name" value="FI09636P-RELATED"/>
    <property type="match status" value="1"/>
</dbReference>
<feature type="domain" description="Nucleoside phosphorylase" evidence="4">
    <location>
        <begin position="23"/>
        <end position="219"/>
    </location>
</feature>
<dbReference type="Gene3D" id="3.40.50.1580">
    <property type="entry name" value="Nucleoside phosphorylase domain"/>
    <property type="match status" value="1"/>
</dbReference>
<dbReference type="CDD" id="cd17767">
    <property type="entry name" value="UP_EcUdp-like"/>
    <property type="match status" value="1"/>
</dbReference>
<dbReference type="InterPro" id="IPR000845">
    <property type="entry name" value="Nucleoside_phosphorylase_d"/>
</dbReference>
<evidence type="ECO:0000256" key="1">
    <source>
        <dbReference type="ARBA" id="ARBA00011888"/>
    </source>
</evidence>
<dbReference type="PANTHER" id="PTHR43691">
    <property type="entry name" value="URIDINE PHOSPHORYLASE"/>
    <property type="match status" value="1"/>
</dbReference>
<sequence length="257" mass="27215">MAENTSEKSAWYIGATPRDVGDVAILIGDPARVERIAAHLDDVHRVPVNRGLQTITGTRGGTRITATAFGMGAPIAAVVLEELRALGVHTFVRIGTAMAAGAVQLGDFVLAEAALRREGTSDSYAPPGYPAVSDTTLNAAITDTLHAQATRRHHTGVFASYDGFYSQMFALPGSRSRVREELLDDIARFGLIAADMETSALLVAGRMLGARTSSLCVATVDPVSQEKLDAGRMAAAEHDLFEAAISALCHPTLKETR</sequence>
<proteinExistence type="predicted"/>
<dbReference type="EC" id="2.4.2.3" evidence="1"/>
<comment type="caution">
    <text evidence="5">The sequence shown here is derived from an EMBL/GenBank/DDBJ whole genome shotgun (WGS) entry which is preliminary data.</text>
</comment>
<evidence type="ECO:0000256" key="3">
    <source>
        <dbReference type="ARBA" id="ARBA00048447"/>
    </source>
</evidence>
<dbReference type="InterPro" id="IPR035994">
    <property type="entry name" value="Nucleoside_phosphorylase_sf"/>
</dbReference>
<evidence type="ECO:0000256" key="2">
    <source>
        <dbReference type="ARBA" id="ARBA00021980"/>
    </source>
</evidence>
<accession>A0ABT3K671</accession>
<evidence type="ECO:0000259" key="4">
    <source>
        <dbReference type="Pfam" id="PF01048"/>
    </source>
</evidence>
<name>A0ABT3K671_9PROT</name>
<dbReference type="EMBL" id="JANGSQ010000103">
    <property type="protein sequence ID" value="MCW4590876.1"/>
    <property type="molecule type" value="Genomic_DNA"/>
</dbReference>
<comment type="catalytic activity">
    <reaction evidence="3">
        <text>uridine + phosphate = alpha-D-ribose 1-phosphate + uracil</text>
        <dbReference type="Rhea" id="RHEA:24388"/>
        <dbReference type="ChEBI" id="CHEBI:16704"/>
        <dbReference type="ChEBI" id="CHEBI:17568"/>
        <dbReference type="ChEBI" id="CHEBI:43474"/>
        <dbReference type="ChEBI" id="CHEBI:57720"/>
        <dbReference type="EC" id="2.4.2.3"/>
    </reaction>
</comment>
<gene>
    <name evidence="5" type="ORF">NO263_09820</name>
</gene>
<dbReference type="Pfam" id="PF01048">
    <property type="entry name" value="PNP_UDP_1"/>
    <property type="match status" value="1"/>
</dbReference>
<protein>
    <recommendedName>
        <fullName evidence="2">Uridine phosphorylase</fullName>
        <ecNumber evidence="1">2.4.2.3</ecNumber>
    </recommendedName>
</protein>